<keyword evidence="11 12" id="KW-0456">Lyase</keyword>
<evidence type="ECO:0000256" key="4">
    <source>
        <dbReference type="ARBA" id="ARBA00010980"/>
    </source>
</evidence>
<dbReference type="AlphaFoldDB" id="A0A498I1X1"/>
<feature type="signal peptide" evidence="12">
    <location>
        <begin position="1"/>
        <end position="27"/>
    </location>
</feature>
<dbReference type="Proteomes" id="UP000290289">
    <property type="component" value="Chromosome 14"/>
</dbReference>
<dbReference type="UniPathway" id="UPA00545">
    <property type="reaction ID" value="UER00824"/>
</dbReference>
<feature type="chain" id="PRO_5019612863" description="Pectate lyase" evidence="12">
    <location>
        <begin position="28"/>
        <end position="580"/>
    </location>
</feature>
<comment type="cofactor">
    <cofactor evidence="12">
        <name>Ca(2+)</name>
        <dbReference type="ChEBI" id="CHEBI:29108"/>
    </cofactor>
    <text evidence="12">Binds 1 Ca(2+) ion. Required for its activity.</text>
</comment>
<keyword evidence="9 12" id="KW-0106">Calcium</keyword>
<evidence type="ECO:0000256" key="9">
    <source>
        <dbReference type="ARBA" id="ARBA00022837"/>
    </source>
</evidence>
<evidence type="ECO:0000256" key="5">
    <source>
        <dbReference type="ARBA" id="ARBA00012272"/>
    </source>
</evidence>
<evidence type="ECO:0000256" key="8">
    <source>
        <dbReference type="ARBA" id="ARBA00022729"/>
    </source>
</evidence>
<keyword evidence="10" id="KW-0325">Glycoprotein</keyword>
<keyword evidence="6" id="KW-0134">Cell wall</keyword>
<evidence type="ECO:0000256" key="3">
    <source>
        <dbReference type="ARBA" id="ARBA00005220"/>
    </source>
</evidence>
<accession>A0A498I1X1</accession>
<dbReference type="GO" id="GO:0045490">
    <property type="term" value="P:pectin catabolic process"/>
    <property type="evidence" value="ECO:0007669"/>
    <property type="project" value="UniProtKB-UniPathway"/>
</dbReference>
<keyword evidence="15" id="KW-1185">Reference proteome</keyword>
<comment type="similarity">
    <text evidence="4 12">Belongs to the polysaccharide lyase 1 family.</text>
</comment>
<comment type="pathway">
    <text evidence="3 12">Glycan metabolism; pectin degradation; 2-dehydro-3-deoxy-D-gluconate from pectin: step 2/5.</text>
</comment>
<dbReference type="GO" id="GO:0030570">
    <property type="term" value="F:pectate lyase activity"/>
    <property type="evidence" value="ECO:0007669"/>
    <property type="project" value="UniProtKB-EC"/>
</dbReference>
<name>A0A498I1X1_MALDO</name>
<evidence type="ECO:0000259" key="13">
    <source>
        <dbReference type="SMART" id="SM00656"/>
    </source>
</evidence>
<dbReference type="GO" id="GO:0046872">
    <property type="term" value="F:metal ion binding"/>
    <property type="evidence" value="ECO:0007669"/>
    <property type="project" value="UniProtKB-KW"/>
</dbReference>
<feature type="domain" description="Pectate lyase" evidence="13">
    <location>
        <begin position="307"/>
        <end position="504"/>
    </location>
</feature>
<dbReference type="Pfam" id="PF04431">
    <property type="entry name" value="Pec_lyase_N"/>
    <property type="match status" value="2"/>
</dbReference>
<dbReference type="EMBL" id="RDQH01000340">
    <property type="protein sequence ID" value="RXH77556.1"/>
    <property type="molecule type" value="Genomic_DNA"/>
</dbReference>
<comment type="caution">
    <text evidence="14">The sequence shown here is derived from an EMBL/GenBank/DDBJ whole genome shotgun (WGS) entry which is preliminary data.</text>
</comment>
<comment type="catalytic activity">
    <reaction evidence="1 12">
        <text>Eliminative cleavage of (1-&gt;4)-alpha-D-galacturonan to give oligosaccharides with 4-deoxy-alpha-D-galact-4-enuronosyl groups at their non-reducing ends.</text>
        <dbReference type="EC" id="4.2.2.2"/>
    </reaction>
</comment>
<dbReference type="InterPro" id="IPR012334">
    <property type="entry name" value="Pectin_lyas_fold"/>
</dbReference>
<organism evidence="14 15">
    <name type="scientific">Malus domestica</name>
    <name type="common">Apple</name>
    <name type="synonym">Pyrus malus</name>
    <dbReference type="NCBI Taxonomy" id="3750"/>
    <lineage>
        <taxon>Eukaryota</taxon>
        <taxon>Viridiplantae</taxon>
        <taxon>Streptophyta</taxon>
        <taxon>Embryophyta</taxon>
        <taxon>Tracheophyta</taxon>
        <taxon>Spermatophyta</taxon>
        <taxon>Magnoliopsida</taxon>
        <taxon>eudicotyledons</taxon>
        <taxon>Gunneridae</taxon>
        <taxon>Pentapetalae</taxon>
        <taxon>rosids</taxon>
        <taxon>fabids</taxon>
        <taxon>Rosales</taxon>
        <taxon>Rosaceae</taxon>
        <taxon>Amygdaloideae</taxon>
        <taxon>Maleae</taxon>
        <taxon>Malus</taxon>
    </lineage>
</organism>
<evidence type="ECO:0000256" key="12">
    <source>
        <dbReference type="RuleBase" id="RU361123"/>
    </source>
</evidence>
<evidence type="ECO:0000256" key="1">
    <source>
        <dbReference type="ARBA" id="ARBA00000695"/>
    </source>
</evidence>
<dbReference type="PRINTS" id="PR00807">
    <property type="entry name" value="AMBALLERGEN"/>
</dbReference>
<evidence type="ECO:0000256" key="11">
    <source>
        <dbReference type="ARBA" id="ARBA00023239"/>
    </source>
</evidence>
<keyword evidence="8 12" id="KW-0732">Signal</keyword>
<evidence type="ECO:0000256" key="2">
    <source>
        <dbReference type="ARBA" id="ARBA00004191"/>
    </source>
</evidence>
<dbReference type="EC" id="4.2.2.2" evidence="5 12"/>
<dbReference type="Gene3D" id="2.160.20.10">
    <property type="entry name" value="Single-stranded right-handed beta-helix, Pectin lyase-like"/>
    <property type="match status" value="1"/>
</dbReference>
<dbReference type="InterPro" id="IPR011050">
    <property type="entry name" value="Pectin_lyase_fold/virulence"/>
</dbReference>
<keyword evidence="6" id="KW-0964">Secreted</keyword>
<dbReference type="InterPro" id="IPR045032">
    <property type="entry name" value="PEL"/>
</dbReference>
<proteinExistence type="inferred from homology"/>
<dbReference type="Pfam" id="PF00544">
    <property type="entry name" value="Pectate_lyase_4"/>
    <property type="match status" value="1"/>
</dbReference>
<dbReference type="SUPFAM" id="SSF51126">
    <property type="entry name" value="Pectin lyase-like"/>
    <property type="match status" value="1"/>
</dbReference>
<reference evidence="14 15" key="1">
    <citation type="submission" date="2018-10" db="EMBL/GenBank/DDBJ databases">
        <title>A high-quality apple genome assembly.</title>
        <authorList>
            <person name="Hu J."/>
        </authorList>
    </citation>
    <scope>NUCLEOTIDE SEQUENCE [LARGE SCALE GENOMIC DNA]</scope>
    <source>
        <strain evidence="15">cv. HFTH1</strain>
        <tissue evidence="14">Young leaf</tissue>
    </source>
</reference>
<dbReference type="InterPro" id="IPR002022">
    <property type="entry name" value="Pec_lyase"/>
</dbReference>
<evidence type="ECO:0000256" key="6">
    <source>
        <dbReference type="ARBA" id="ARBA00022512"/>
    </source>
</evidence>
<sequence>MEANYKLNVFILCIFIITITIPATVRANIADFDAHWQGRAKEAKQAANEAYNKNPAQVTESFNKEVHDTFDAANKTRRNLKQKYKGPCLATNPSLVQCRIPHQAHPGRPYSLVKAGYPLQALTHSESGSSRYSWVCFSSVNSKANYTLNVFILCIFIITITIPATVRANIADFDAHWQGRAKEAKQAANEAYNKNPAQVTESFNKEVHDTFDAANKTRRNLKQKYKGPCLATNPIDRCWRCDPNWETNRKKLADCAKGFGHKTTGGKAGKIYVVTDNSDNDMVNPKPGTLRHAVIQTGPLWIIFARDMRIKLREELMVTSDKTIDARGANVHIEDGAQITLQFVNNVIIHNLHIHDTKPGNGGMIRDSVNHYGQRTRSDGDGISMYGASNVWIDHVSGSNCADGLVDAIQGSTAITISNCHFTNHNDVMLFGSSDSNSQDEVMQITLAFNHFGQGLIQRMPRCRWGFFHVVNNDYTHWIMYAIGGSQHPTIISQGNRFIAPSNNASKEVTKRTSGAENEWKSWNWRSENDLMMNGAFFVESGSPIRNLPKADMIKAKPGTFVTRLTRFAGPLKCIKGKPC</sequence>
<dbReference type="InterPro" id="IPR007524">
    <property type="entry name" value="Pec_lyase_N"/>
</dbReference>
<protein>
    <recommendedName>
        <fullName evidence="5 12">Pectate lyase</fullName>
        <ecNumber evidence="5 12">4.2.2.2</ecNumber>
    </recommendedName>
</protein>
<dbReference type="PANTHER" id="PTHR31683">
    <property type="entry name" value="PECTATE LYASE 18-RELATED"/>
    <property type="match status" value="1"/>
</dbReference>
<keyword evidence="7 12" id="KW-0479">Metal-binding</keyword>
<evidence type="ECO:0000256" key="7">
    <source>
        <dbReference type="ARBA" id="ARBA00022723"/>
    </source>
</evidence>
<evidence type="ECO:0000256" key="10">
    <source>
        <dbReference type="ARBA" id="ARBA00023180"/>
    </source>
</evidence>
<dbReference type="SMART" id="SM00656">
    <property type="entry name" value="Amb_all"/>
    <property type="match status" value="1"/>
</dbReference>
<evidence type="ECO:0000313" key="14">
    <source>
        <dbReference type="EMBL" id="RXH77556.1"/>
    </source>
</evidence>
<dbReference type="PANTHER" id="PTHR31683:SF69">
    <property type="entry name" value="PECTATE LYASE 7-RELATED"/>
    <property type="match status" value="1"/>
</dbReference>
<dbReference type="STRING" id="3750.A0A498I1X1"/>
<dbReference type="InterPro" id="IPR018082">
    <property type="entry name" value="AmbAllergen"/>
</dbReference>
<evidence type="ECO:0000313" key="15">
    <source>
        <dbReference type="Proteomes" id="UP000290289"/>
    </source>
</evidence>
<gene>
    <name evidence="14" type="ORF">DVH24_023830</name>
</gene>
<comment type="subcellular location">
    <subcellularLocation>
        <location evidence="2">Secreted</location>
        <location evidence="2">Cell wall</location>
    </subcellularLocation>
</comment>